<evidence type="ECO:0000313" key="2">
    <source>
        <dbReference type="Proteomes" id="UP001217185"/>
    </source>
</evidence>
<dbReference type="EMBL" id="CP121756">
    <property type="protein sequence ID" value="XRL91164.1"/>
    <property type="molecule type" value="Genomic_DNA"/>
</dbReference>
<accession>A0AC62A3R8</accession>
<evidence type="ECO:0000313" key="1">
    <source>
        <dbReference type="EMBL" id="XRL91164.1"/>
    </source>
</evidence>
<dbReference type="Proteomes" id="UP001217185">
    <property type="component" value="Chromosome"/>
</dbReference>
<organism evidence="1 2">
    <name type="scientific">Bacillus subtilis</name>
    <dbReference type="NCBI Taxonomy" id="1423"/>
    <lineage>
        <taxon>Bacteria</taxon>
        <taxon>Bacillati</taxon>
        <taxon>Bacillota</taxon>
        <taxon>Bacilli</taxon>
        <taxon>Bacillales</taxon>
        <taxon>Bacillaceae</taxon>
        <taxon>Bacillus</taxon>
    </lineage>
</organism>
<reference evidence="1" key="1">
    <citation type="submission" date="2025-02" db="EMBL/GenBank/DDBJ databases">
        <title>Complete genome sequences of 52 Bacillus and Priestia strains isolated from West-African fermentations and 26 reference strains from the DSMZ collection.</title>
        <authorList>
            <person name="Wiedenbein E.S."/>
            <person name="Canoy T.S."/>
            <person name="Hui Y."/>
            <person name="Parkouda C."/>
            <person name="Dawende C."/>
            <person name="Ametefe E."/>
            <person name="Jespersen L."/>
            <person name="Nielsen D.S."/>
        </authorList>
    </citation>
    <scope>NUCLEOTIDE SEQUENCE</scope>
    <source>
        <strain evidence="1">PRO122</strain>
    </source>
</reference>
<proteinExistence type="predicted"/>
<sequence>MAGFCEGASVASAALFLQAQGYDYGLASVKFFIAMAPWRSPMHQADGLFELNQPLKLPMLQIIGENDMEVFLEAAPHFRKDFVGAREFRHNGQHVYPSFTINLEKELIRLLKRSEESKIPNLQNT</sequence>
<name>A0AC62A3R8_BACIU</name>
<protein>
    <submittedName>
        <fullName evidence="1">Uncharacterized protein</fullName>
    </submittedName>
</protein>
<gene>
    <name evidence="1" type="ORF">P5658_02245</name>
</gene>